<keyword evidence="15" id="KW-1185">Reference proteome</keyword>
<reference evidence="15" key="3">
    <citation type="submission" date="2018-12" db="EMBL/GenBank/DDBJ databases">
        <title>G10K-VGP greater horseshoe bat female genome, primary haplotype.</title>
        <authorList>
            <person name="Teeling E."/>
            <person name="Myers G."/>
            <person name="Vernes S."/>
            <person name="Pippel M."/>
            <person name="Winkler S."/>
            <person name="Fedrigo O."/>
            <person name="Rhie A."/>
            <person name="Koren S."/>
            <person name="Phillippy A."/>
            <person name="Lewin H."/>
            <person name="Damas J."/>
            <person name="Howe K."/>
            <person name="Mountcastle J."/>
            <person name="Jarvis E.D."/>
        </authorList>
    </citation>
    <scope>NUCLEOTIDE SEQUENCE [LARGE SCALE GENOMIC DNA]</scope>
</reference>
<dbReference type="Ensembl" id="ENSRFET00010026714.1">
    <property type="protein sequence ID" value="ENSRFEP00010024577.1"/>
    <property type="gene ID" value="ENSRFEG00010016211.1"/>
</dbReference>
<dbReference type="FunFam" id="3.30.800.10:FF:000011">
    <property type="entry name" value="Phosphatidylinositol 4-phosphate 5-kinase-like protein 1"/>
    <property type="match status" value="1"/>
</dbReference>
<dbReference type="Proteomes" id="UP000472240">
    <property type="component" value="Chromosome 12"/>
</dbReference>
<dbReference type="Gene3D" id="3.30.800.10">
    <property type="entry name" value="Phosphatidylinositol Phosphate Kinase II Beta"/>
    <property type="match status" value="1"/>
</dbReference>
<evidence type="ECO:0000256" key="7">
    <source>
        <dbReference type="ARBA" id="ARBA00022840"/>
    </source>
</evidence>
<dbReference type="GeneTree" id="ENSGT00940000158633"/>
<feature type="domain" description="PIPK" evidence="13">
    <location>
        <begin position="38"/>
        <end position="425"/>
    </location>
</feature>
<dbReference type="PANTHER" id="PTHR23086:SF46">
    <property type="entry name" value="PHOSPHATIDYLINOSITOL 4-PHOSPHATE 5-KINASE-LIKE PROTEIN 1"/>
    <property type="match status" value="1"/>
</dbReference>
<evidence type="ECO:0000313" key="15">
    <source>
        <dbReference type="Proteomes" id="UP000472240"/>
    </source>
</evidence>
<dbReference type="PROSITE" id="PS51455">
    <property type="entry name" value="PIPK"/>
    <property type="match status" value="1"/>
</dbReference>
<dbReference type="InterPro" id="IPR023610">
    <property type="entry name" value="PInositol-4/5-P-5/4-kinase"/>
</dbReference>
<feature type="region of interest" description="Disordered" evidence="12">
    <location>
        <begin position="1"/>
        <end position="24"/>
    </location>
</feature>
<evidence type="ECO:0000256" key="6">
    <source>
        <dbReference type="ARBA" id="ARBA00022777"/>
    </source>
</evidence>
<dbReference type="GO" id="GO:0005524">
    <property type="term" value="F:ATP binding"/>
    <property type="evidence" value="ECO:0007669"/>
    <property type="project" value="UniProtKB-UniRule"/>
</dbReference>
<dbReference type="InterPro" id="IPR002498">
    <property type="entry name" value="PInositol-4-P-4/5-kinase_core"/>
</dbReference>
<dbReference type="InterPro" id="IPR027484">
    <property type="entry name" value="PInositol-4-P-5-kinase_N"/>
</dbReference>
<evidence type="ECO:0000256" key="11">
    <source>
        <dbReference type="PROSITE-ProRule" id="PRU00781"/>
    </source>
</evidence>
<dbReference type="GO" id="GO:0042995">
    <property type="term" value="C:cell projection"/>
    <property type="evidence" value="ECO:0007669"/>
    <property type="project" value="Ensembl"/>
</dbReference>
<evidence type="ECO:0000259" key="13">
    <source>
        <dbReference type="PROSITE" id="PS51455"/>
    </source>
</evidence>
<dbReference type="GO" id="GO:0016308">
    <property type="term" value="F:1-phosphatidylinositol-4-phosphate 5-kinase activity"/>
    <property type="evidence" value="ECO:0007669"/>
    <property type="project" value="Ensembl"/>
</dbReference>
<comment type="subcellular location">
    <subcellularLocation>
        <location evidence="2">Cytoplasm</location>
    </subcellularLocation>
    <subcellularLocation>
        <location evidence="1">Membrane</location>
    </subcellularLocation>
</comment>
<protein>
    <recommendedName>
        <fullName evidence="10">Phosphatidylinositol 4-phosphate 5-kinase-like protein 1</fullName>
    </recommendedName>
</protein>
<dbReference type="GO" id="GO:0005829">
    <property type="term" value="C:cytosol"/>
    <property type="evidence" value="ECO:0007669"/>
    <property type="project" value="Ensembl"/>
</dbReference>
<dbReference type="GO" id="GO:0051898">
    <property type="term" value="P:negative regulation of phosphatidylinositol 3-kinase/protein kinase B signal transduction"/>
    <property type="evidence" value="ECO:0007669"/>
    <property type="project" value="Ensembl"/>
</dbReference>
<dbReference type="CDD" id="cd17304">
    <property type="entry name" value="PIPKc_PIP5KL1"/>
    <property type="match status" value="1"/>
</dbReference>
<dbReference type="InParanoid" id="A0A671FFY5"/>
<dbReference type="GeneID" id="117031612"/>
<dbReference type="SUPFAM" id="SSF56104">
    <property type="entry name" value="SAICAR synthase-like"/>
    <property type="match status" value="1"/>
</dbReference>
<dbReference type="GO" id="GO:0030336">
    <property type="term" value="P:negative regulation of cell migration"/>
    <property type="evidence" value="ECO:0007669"/>
    <property type="project" value="Ensembl"/>
</dbReference>
<evidence type="ECO:0000256" key="3">
    <source>
        <dbReference type="ARBA" id="ARBA00022490"/>
    </source>
</evidence>
<keyword evidence="8" id="KW-0443">Lipid metabolism</keyword>
<keyword evidence="7 11" id="KW-0067">ATP-binding</keyword>
<evidence type="ECO:0000256" key="1">
    <source>
        <dbReference type="ARBA" id="ARBA00004370"/>
    </source>
</evidence>
<dbReference type="InterPro" id="IPR027483">
    <property type="entry name" value="PInositol-4-P-4/5-kinase_C_sf"/>
</dbReference>
<dbReference type="GO" id="GO:0046854">
    <property type="term" value="P:phosphatidylinositol phosphate biosynthetic process"/>
    <property type="evidence" value="ECO:0007669"/>
    <property type="project" value="TreeGrafter"/>
</dbReference>
<evidence type="ECO:0000256" key="8">
    <source>
        <dbReference type="ARBA" id="ARBA00023098"/>
    </source>
</evidence>
<reference evidence="14" key="4">
    <citation type="submission" date="2025-08" db="UniProtKB">
        <authorList>
            <consortium name="Ensembl"/>
        </authorList>
    </citation>
    <scope>IDENTIFICATION</scope>
</reference>
<keyword evidence="9" id="KW-0472">Membrane</keyword>
<dbReference type="PANTHER" id="PTHR23086">
    <property type="entry name" value="PHOSPHATIDYLINOSITOL-4-PHOSPHATE 5-KINASE"/>
    <property type="match status" value="1"/>
</dbReference>
<dbReference type="AlphaFoldDB" id="A0A671FFY5"/>
<evidence type="ECO:0000313" key="14">
    <source>
        <dbReference type="Ensembl" id="ENSRFEP00010024577.1"/>
    </source>
</evidence>
<dbReference type="SMART" id="SM00330">
    <property type="entry name" value="PIPKc"/>
    <property type="match status" value="1"/>
</dbReference>
<keyword evidence="3" id="KW-0963">Cytoplasm</keyword>
<evidence type="ECO:0000256" key="12">
    <source>
        <dbReference type="SAM" id="MobiDB-lite"/>
    </source>
</evidence>
<evidence type="ECO:0000256" key="5">
    <source>
        <dbReference type="ARBA" id="ARBA00022741"/>
    </source>
</evidence>
<proteinExistence type="predicted"/>
<reference evidence="14 15" key="2">
    <citation type="journal article" date="2018" name="Annu Rev Anim Biosci">
        <title>Bat Biology, Genomes, and the Bat1K Project: To Generate Chromosome-Level Genomes for All Living Bat Species.</title>
        <authorList>
            <person name="Teeling E.C."/>
            <person name="Vernes S.C."/>
            <person name="Davalos L.M."/>
            <person name="Ray D.A."/>
            <person name="Gilbert M.T.P."/>
            <person name="Myers E."/>
        </authorList>
    </citation>
    <scope>NUCLEOTIDE SEQUENCE</scope>
</reference>
<dbReference type="FunFam" id="3.30.810.10:FF:000006">
    <property type="entry name" value="Phosphatidylinositol 4-phosphate 5-kinase-like protein 1"/>
    <property type="match status" value="1"/>
</dbReference>
<dbReference type="RefSeq" id="XP_032977985.1">
    <property type="nucleotide sequence ID" value="XM_033122094.1"/>
</dbReference>
<dbReference type="Pfam" id="PF01504">
    <property type="entry name" value="PIP5K"/>
    <property type="match status" value="1"/>
</dbReference>
<name>A0A671FFY5_RHIFE</name>
<dbReference type="Gene3D" id="3.30.810.10">
    <property type="entry name" value="2-Layer Sandwich"/>
    <property type="match status" value="1"/>
</dbReference>
<sequence>MAAPSPGPREVLAPSPEAGRRVATSSSSRGGLLWRLRDKQPRLGLFEIGPGHELHRLTCMMQAGLWAATQVSIDHPLLGPPTEEDFSEVMTQVQEGFELGTLAGPAFAWLRHSLGLAEKDYQASLGPGGPYLQFLSTSKSKASFFLSHDQRFFLKTQRRKEVRALLAHLPRYMQHLRRHPHSLLARLLGVHSLRVARGKKVGEAEAKRPGRRGQLQDEILSSLTPYPCPQKYFIIMQSVFYPASRISERYDIKGCEVSRWVDPAPEGSPLILVLKDLNFQGKTIYLGPQRSWLLRQMELDTAFLRELNVLDYSLLVAFHCLHKDERGPGSSLVLRTARSVQGVQSQDEPGAQNRRLLPEVPNALHILDGPEQRYFLGLVDLATVYGLRKRLEHLWKTLRYPGRTFSTVSPARYARRLYQWVEAHTE</sequence>
<reference evidence="14" key="5">
    <citation type="submission" date="2025-09" db="UniProtKB">
        <authorList>
            <consortium name="Ensembl"/>
        </authorList>
    </citation>
    <scope>IDENTIFICATION</scope>
</reference>
<dbReference type="GO" id="GO:0005886">
    <property type="term" value="C:plasma membrane"/>
    <property type="evidence" value="ECO:0007669"/>
    <property type="project" value="TreeGrafter"/>
</dbReference>
<dbReference type="OMA" id="AYDIKGC"/>
<dbReference type="CTD" id="138429"/>
<reference evidence="14 15" key="1">
    <citation type="journal article" date="2015" name="Annu Rev Anim Biosci">
        <title>The Genome 10K Project: a way forward.</title>
        <authorList>
            <person name="Koepfli K.P."/>
            <person name="Paten B."/>
            <person name="O'Brien S.J."/>
            <person name="Koepfli K.P."/>
            <person name="Paten B."/>
            <person name="Antunes A."/>
            <person name="Belov K."/>
            <person name="Bustamante C."/>
            <person name="Castoe T.A."/>
            <person name="Clawson H."/>
            <person name="Crawford A.J."/>
            <person name="Diekhans M."/>
            <person name="Distel D."/>
            <person name="Durbin R."/>
            <person name="Earl D."/>
            <person name="Fujita M.K."/>
            <person name="Gamble T."/>
            <person name="Georges A."/>
            <person name="Gemmell N."/>
            <person name="Gilbert M.T."/>
            <person name="Graves J.M."/>
            <person name="Green R.E."/>
            <person name="Hickey G."/>
            <person name="Jarvis E.D."/>
            <person name="Johnson W."/>
            <person name="Komissarov A."/>
            <person name="Korf I."/>
            <person name="Kuhn R."/>
            <person name="Larkin D.M."/>
            <person name="Lewin H."/>
            <person name="Lopez J.V."/>
            <person name="Ma J."/>
            <person name="Marques-Bonet T."/>
            <person name="Miller W."/>
            <person name="Murphy R."/>
            <person name="Pevzner P."/>
            <person name="Shapiro B."/>
            <person name="Steiner C."/>
            <person name="Tamazian G."/>
            <person name="Venkatesh B."/>
            <person name="Wang J."/>
            <person name="Wayne R."/>
            <person name="Wiley E."/>
            <person name="Yang H."/>
            <person name="Zhang G."/>
            <person name="Haussler D."/>
            <person name="Ryder O."/>
            <person name="O'Brien S.J."/>
        </authorList>
    </citation>
    <scope>NUCLEOTIDE SEQUENCE</scope>
</reference>
<evidence type="ECO:0000256" key="10">
    <source>
        <dbReference type="ARBA" id="ARBA00070223"/>
    </source>
</evidence>
<accession>A0A671FFY5</accession>
<keyword evidence="6 11" id="KW-0418">Kinase</keyword>
<organism evidence="14 15">
    <name type="scientific">Rhinolophus ferrumequinum</name>
    <name type="common">Greater horseshoe bat</name>
    <dbReference type="NCBI Taxonomy" id="59479"/>
    <lineage>
        <taxon>Eukaryota</taxon>
        <taxon>Metazoa</taxon>
        <taxon>Chordata</taxon>
        <taxon>Craniata</taxon>
        <taxon>Vertebrata</taxon>
        <taxon>Euteleostomi</taxon>
        <taxon>Mammalia</taxon>
        <taxon>Eutheria</taxon>
        <taxon>Laurasiatheria</taxon>
        <taxon>Chiroptera</taxon>
        <taxon>Yinpterochiroptera</taxon>
        <taxon>Rhinolophoidea</taxon>
        <taxon>Rhinolophidae</taxon>
        <taxon>Rhinolophinae</taxon>
        <taxon>Rhinolophus</taxon>
    </lineage>
</organism>
<gene>
    <name evidence="14" type="primary">PIP5KL1</name>
</gene>
<dbReference type="GO" id="GO:0043065">
    <property type="term" value="P:positive regulation of apoptotic process"/>
    <property type="evidence" value="ECO:0007669"/>
    <property type="project" value="Ensembl"/>
</dbReference>
<evidence type="ECO:0000256" key="2">
    <source>
        <dbReference type="ARBA" id="ARBA00004496"/>
    </source>
</evidence>
<keyword evidence="5 11" id="KW-0547">Nucleotide-binding</keyword>
<keyword evidence="4 11" id="KW-0808">Transferase</keyword>
<dbReference type="GO" id="GO:0010917">
    <property type="term" value="P:negative regulation of mitochondrial membrane potential"/>
    <property type="evidence" value="ECO:0007669"/>
    <property type="project" value="Ensembl"/>
</dbReference>
<evidence type="ECO:0000256" key="4">
    <source>
        <dbReference type="ARBA" id="ARBA00022679"/>
    </source>
</evidence>
<evidence type="ECO:0000256" key="9">
    <source>
        <dbReference type="ARBA" id="ARBA00023136"/>
    </source>
</evidence>
<dbReference type="FunCoup" id="A0A671FFY5">
    <property type="interactions" value="550"/>
</dbReference>